<evidence type="ECO:0000259" key="5">
    <source>
        <dbReference type="PROSITE" id="PS50110"/>
    </source>
</evidence>
<name>A0A1E3GWS9_9GAMM</name>
<evidence type="ECO:0000259" key="4">
    <source>
        <dbReference type="PROSITE" id="PS50043"/>
    </source>
</evidence>
<dbReference type="CDD" id="cd06170">
    <property type="entry name" value="LuxR_C_like"/>
    <property type="match status" value="1"/>
</dbReference>
<dbReference type="RefSeq" id="WP_069295183.1">
    <property type="nucleotide sequence ID" value="NZ_MCRI01000003.1"/>
</dbReference>
<dbReference type="SUPFAM" id="SSF46894">
    <property type="entry name" value="C-terminal effector domain of the bipartite response regulators"/>
    <property type="match status" value="1"/>
</dbReference>
<dbReference type="SUPFAM" id="SSF52172">
    <property type="entry name" value="CheY-like"/>
    <property type="match status" value="1"/>
</dbReference>
<dbReference type="GO" id="GO:0003677">
    <property type="term" value="F:DNA binding"/>
    <property type="evidence" value="ECO:0007669"/>
    <property type="project" value="UniProtKB-KW"/>
</dbReference>
<dbReference type="STRING" id="291169.A9E74_00647"/>
<dbReference type="PATRIC" id="fig|291169.3.peg.649"/>
<reference evidence="6 7" key="1">
    <citation type="submission" date="2016-07" db="EMBL/GenBank/DDBJ databases">
        <title>Draft Genome Sequence of Methylophaga muralis Bur 1.</title>
        <authorList>
            <person name="Vasilenko O.V."/>
            <person name="Doronina N.V."/>
            <person name="Shmareva M.N."/>
            <person name="Tarlachkov S.V."/>
            <person name="Mustakhimov I."/>
            <person name="Trotsenko Y.A."/>
        </authorList>
    </citation>
    <scope>NUCLEOTIDE SEQUENCE [LARGE SCALE GENOMIC DNA]</scope>
    <source>
        <strain evidence="6 7">Bur 1</strain>
    </source>
</reference>
<dbReference type="PROSITE" id="PS50110">
    <property type="entry name" value="RESPONSE_REGULATORY"/>
    <property type="match status" value="1"/>
</dbReference>
<dbReference type="PANTHER" id="PTHR43214">
    <property type="entry name" value="TWO-COMPONENT RESPONSE REGULATOR"/>
    <property type="match status" value="1"/>
</dbReference>
<evidence type="ECO:0000256" key="2">
    <source>
        <dbReference type="ARBA" id="ARBA00023125"/>
    </source>
</evidence>
<dbReference type="Pfam" id="PF00072">
    <property type="entry name" value="Response_reg"/>
    <property type="match status" value="1"/>
</dbReference>
<dbReference type="CDD" id="cd17535">
    <property type="entry name" value="REC_NarL-like"/>
    <property type="match status" value="1"/>
</dbReference>
<dbReference type="GO" id="GO:0000160">
    <property type="term" value="P:phosphorelay signal transduction system"/>
    <property type="evidence" value="ECO:0007669"/>
    <property type="project" value="InterPro"/>
</dbReference>
<dbReference type="PANTHER" id="PTHR43214:SF43">
    <property type="entry name" value="TWO-COMPONENT RESPONSE REGULATOR"/>
    <property type="match status" value="1"/>
</dbReference>
<keyword evidence="7" id="KW-1185">Reference proteome</keyword>
<dbReference type="AlphaFoldDB" id="A0A1E3GWS9"/>
<proteinExistence type="predicted"/>
<keyword evidence="2" id="KW-0238">DNA-binding</keyword>
<dbReference type="EMBL" id="MCRI01000003">
    <property type="protein sequence ID" value="ODN67811.1"/>
    <property type="molecule type" value="Genomic_DNA"/>
</dbReference>
<dbReference type="Proteomes" id="UP000094379">
    <property type="component" value="Unassembled WGS sequence"/>
</dbReference>
<feature type="domain" description="HTH luxR-type" evidence="4">
    <location>
        <begin position="145"/>
        <end position="210"/>
    </location>
</feature>
<evidence type="ECO:0000313" key="7">
    <source>
        <dbReference type="Proteomes" id="UP000094379"/>
    </source>
</evidence>
<dbReference type="InterPro" id="IPR000792">
    <property type="entry name" value="Tscrpt_reg_LuxR_C"/>
</dbReference>
<dbReference type="InterPro" id="IPR001789">
    <property type="entry name" value="Sig_transdc_resp-reg_receiver"/>
</dbReference>
<feature type="modified residue" description="4-aspartylphosphate" evidence="3">
    <location>
        <position position="58"/>
    </location>
</feature>
<comment type="caution">
    <text evidence="6">The sequence shown here is derived from an EMBL/GenBank/DDBJ whole genome shotgun (WGS) entry which is preliminary data.</text>
</comment>
<dbReference type="SMART" id="SM00421">
    <property type="entry name" value="HTH_LUXR"/>
    <property type="match status" value="1"/>
</dbReference>
<dbReference type="PROSITE" id="PS50043">
    <property type="entry name" value="HTH_LUXR_2"/>
    <property type="match status" value="1"/>
</dbReference>
<protein>
    <submittedName>
        <fullName evidence="6">Response regulator UvrY</fullName>
    </submittedName>
</protein>
<evidence type="ECO:0000256" key="1">
    <source>
        <dbReference type="ARBA" id="ARBA00022553"/>
    </source>
</evidence>
<dbReference type="InterPro" id="IPR016032">
    <property type="entry name" value="Sig_transdc_resp-reg_C-effctor"/>
</dbReference>
<dbReference type="SMART" id="SM00448">
    <property type="entry name" value="REC"/>
    <property type="match status" value="1"/>
</dbReference>
<accession>A0A1E3GWS9</accession>
<sequence length="219" mass="24202">MNNRQINILLVDDHAIVREGYRALLEKQPNMNIVAEASSGEEAYFLFKQYRPNLLIMDLSLPDQSGIETISRIKKYEPAANILVFTMHQNPLIASKAIQAGARGYITKNNLPAVLIQAIYDVHCGVMALSQDIEKAIALDSVAGPAVAIKELTVREFEILRLVVTAKSAAEIAEILNISPKTVANCHYLIKRKLGVSNDIELTHLAIKMQVIDPGECLQ</sequence>
<dbReference type="InterPro" id="IPR058245">
    <property type="entry name" value="NreC/VraR/RcsB-like_REC"/>
</dbReference>
<feature type="domain" description="Response regulatory" evidence="5">
    <location>
        <begin position="7"/>
        <end position="123"/>
    </location>
</feature>
<dbReference type="InterPro" id="IPR039420">
    <property type="entry name" value="WalR-like"/>
</dbReference>
<organism evidence="6 7">
    <name type="scientific">Methylophaga muralis</name>
    <dbReference type="NCBI Taxonomy" id="291169"/>
    <lineage>
        <taxon>Bacteria</taxon>
        <taxon>Pseudomonadati</taxon>
        <taxon>Pseudomonadota</taxon>
        <taxon>Gammaproteobacteria</taxon>
        <taxon>Thiotrichales</taxon>
        <taxon>Piscirickettsiaceae</taxon>
        <taxon>Methylophaga</taxon>
    </lineage>
</organism>
<dbReference type="Pfam" id="PF00196">
    <property type="entry name" value="GerE"/>
    <property type="match status" value="1"/>
</dbReference>
<dbReference type="InterPro" id="IPR011006">
    <property type="entry name" value="CheY-like_superfamily"/>
</dbReference>
<evidence type="ECO:0000313" key="6">
    <source>
        <dbReference type="EMBL" id="ODN67811.1"/>
    </source>
</evidence>
<keyword evidence="1 3" id="KW-0597">Phosphoprotein</keyword>
<dbReference type="Gene3D" id="3.40.50.2300">
    <property type="match status" value="1"/>
</dbReference>
<dbReference type="GO" id="GO:0006355">
    <property type="term" value="P:regulation of DNA-templated transcription"/>
    <property type="evidence" value="ECO:0007669"/>
    <property type="project" value="InterPro"/>
</dbReference>
<evidence type="ECO:0000256" key="3">
    <source>
        <dbReference type="PROSITE-ProRule" id="PRU00169"/>
    </source>
</evidence>
<gene>
    <name evidence="6" type="primary">uvrY_1</name>
    <name evidence="6" type="ORF">A9E74_00647</name>
</gene>